<gene>
    <name evidence="2" type="ORF">DFR29_12223</name>
</gene>
<evidence type="ECO:0000313" key="3">
    <source>
        <dbReference type="Proteomes" id="UP000295293"/>
    </source>
</evidence>
<accession>A0A4R6YLU0</accession>
<dbReference type="EMBL" id="SNZH01000022">
    <property type="protein sequence ID" value="TDR38223.1"/>
    <property type="molecule type" value="Genomic_DNA"/>
</dbReference>
<comment type="caution">
    <text evidence="2">The sequence shown here is derived from an EMBL/GenBank/DDBJ whole genome shotgun (WGS) entry which is preliminary data.</text>
</comment>
<proteinExistence type="predicted"/>
<feature type="signal peptide" evidence="1">
    <location>
        <begin position="1"/>
        <end position="24"/>
    </location>
</feature>
<keyword evidence="1" id="KW-0732">Signal</keyword>
<dbReference type="RefSeq" id="WP_133821566.1">
    <property type="nucleotide sequence ID" value="NZ_SNZH01000022.1"/>
</dbReference>
<organism evidence="2 3">
    <name type="scientific">Tahibacter aquaticus</name>
    <dbReference type="NCBI Taxonomy" id="520092"/>
    <lineage>
        <taxon>Bacteria</taxon>
        <taxon>Pseudomonadati</taxon>
        <taxon>Pseudomonadota</taxon>
        <taxon>Gammaproteobacteria</taxon>
        <taxon>Lysobacterales</taxon>
        <taxon>Rhodanobacteraceae</taxon>
        <taxon>Tahibacter</taxon>
    </lineage>
</organism>
<keyword evidence="3" id="KW-1185">Reference proteome</keyword>
<name>A0A4R6YLU0_9GAMM</name>
<dbReference type="AlphaFoldDB" id="A0A4R6YLU0"/>
<feature type="chain" id="PRO_5020282828" evidence="1">
    <location>
        <begin position="25"/>
        <end position="206"/>
    </location>
</feature>
<evidence type="ECO:0000256" key="1">
    <source>
        <dbReference type="SAM" id="SignalP"/>
    </source>
</evidence>
<dbReference type="Proteomes" id="UP000295293">
    <property type="component" value="Unassembled WGS sequence"/>
</dbReference>
<sequence length="206" mass="21195">MQTAMLFRTTVLLAALLLAGTVQAQFDATTGTPPDRLFRHGIDGRPVSGQIVVNGYPMPFPAGSYVNGAQQASPAVYGGQFSFPASTLQSNVNGLGLVTLTTRLQNMSGSYNPLVGGNLAGLQIYDVYLQLQSATVSGIPVSLGSDCRFGPFLVSAQGSWNATTATVSETGFTIPPVAPTACNGYGATLSNSIAGSNNSITVNIAL</sequence>
<protein>
    <submittedName>
        <fullName evidence="2">Uncharacterized protein</fullName>
    </submittedName>
</protein>
<evidence type="ECO:0000313" key="2">
    <source>
        <dbReference type="EMBL" id="TDR38223.1"/>
    </source>
</evidence>
<reference evidence="2 3" key="1">
    <citation type="submission" date="2019-03" db="EMBL/GenBank/DDBJ databases">
        <title>Genomic Encyclopedia of Type Strains, Phase IV (KMG-IV): sequencing the most valuable type-strain genomes for metagenomic binning, comparative biology and taxonomic classification.</title>
        <authorList>
            <person name="Goeker M."/>
        </authorList>
    </citation>
    <scope>NUCLEOTIDE SEQUENCE [LARGE SCALE GENOMIC DNA]</scope>
    <source>
        <strain evidence="2 3">DSM 21667</strain>
    </source>
</reference>